<organism evidence="1">
    <name type="scientific">marine sediment metagenome</name>
    <dbReference type="NCBI Taxonomy" id="412755"/>
    <lineage>
        <taxon>unclassified sequences</taxon>
        <taxon>metagenomes</taxon>
        <taxon>ecological metagenomes</taxon>
    </lineage>
</organism>
<comment type="caution">
    <text evidence="1">The sequence shown here is derived from an EMBL/GenBank/DDBJ whole genome shotgun (WGS) entry which is preliminary data.</text>
</comment>
<gene>
    <name evidence="1" type="ORF">LCGC14_0264690</name>
</gene>
<dbReference type="AlphaFoldDB" id="A0A0F9WLJ4"/>
<accession>A0A0F9WLJ4</accession>
<reference evidence="1" key="1">
    <citation type="journal article" date="2015" name="Nature">
        <title>Complex archaea that bridge the gap between prokaryotes and eukaryotes.</title>
        <authorList>
            <person name="Spang A."/>
            <person name="Saw J.H."/>
            <person name="Jorgensen S.L."/>
            <person name="Zaremba-Niedzwiedzka K."/>
            <person name="Martijn J."/>
            <person name="Lind A.E."/>
            <person name="van Eijk R."/>
            <person name="Schleper C."/>
            <person name="Guy L."/>
            <person name="Ettema T.J."/>
        </authorList>
    </citation>
    <scope>NUCLEOTIDE SEQUENCE</scope>
</reference>
<sequence>MNNDRRQNIEDQMVEQYYGMKTHIRDVEGYLSSYGQVHPEYAGPVWSVDEQKRGNPTPRRVDLPAEECGCAYV</sequence>
<evidence type="ECO:0000313" key="1">
    <source>
        <dbReference type="EMBL" id="KKN86906.1"/>
    </source>
</evidence>
<dbReference type="EMBL" id="LAZR01000143">
    <property type="protein sequence ID" value="KKN86906.1"/>
    <property type="molecule type" value="Genomic_DNA"/>
</dbReference>
<protein>
    <submittedName>
        <fullName evidence="1">Uncharacterized protein</fullName>
    </submittedName>
</protein>
<proteinExistence type="predicted"/>
<name>A0A0F9WLJ4_9ZZZZ</name>